<dbReference type="Pfam" id="PF00534">
    <property type="entry name" value="Glycos_transf_1"/>
    <property type="match status" value="1"/>
</dbReference>
<comment type="similarity">
    <text evidence="1">Belongs to the glycosyltransferase group 1 family. Glycosyltransferase 4 subfamily.</text>
</comment>
<accession>A0A1M2V993</accession>
<reference evidence="9 10" key="1">
    <citation type="submission" date="2016-10" db="EMBL/GenBank/DDBJ databases">
        <title>Genome sequence of the basidiomycete white-rot fungus Trametes pubescens.</title>
        <authorList>
            <person name="Makela M.R."/>
            <person name="Granchi Z."/>
            <person name="Peng M."/>
            <person name="De Vries R.P."/>
            <person name="Grigoriev I."/>
            <person name="Riley R."/>
            <person name="Hilden K."/>
        </authorList>
    </citation>
    <scope>NUCLEOTIDE SEQUENCE [LARGE SCALE GENOMIC DNA]</scope>
    <source>
        <strain evidence="9 10">FBCC735</strain>
    </source>
</reference>
<evidence type="ECO:0000256" key="3">
    <source>
        <dbReference type="ARBA" id="ARBA00022526"/>
    </source>
</evidence>
<dbReference type="PANTHER" id="PTHR47779:SF1">
    <property type="entry name" value="SYNTHASE (CCG-9), PUTATIVE (AFU_ORTHOLOGUE AFUA_3G12100)-RELATED"/>
    <property type="match status" value="1"/>
</dbReference>
<dbReference type="InterPro" id="IPR052078">
    <property type="entry name" value="Trehalose_Metab_GTase"/>
</dbReference>
<dbReference type="SUPFAM" id="SSF53756">
    <property type="entry name" value="UDP-Glycosyltransferase/glycogen phosphorylase"/>
    <property type="match status" value="1"/>
</dbReference>
<evidence type="ECO:0000313" key="9">
    <source>
        <dbReference type="EMBL" id="OJT04097.1"/>
    </source>
</evidence>
<dbReference type="InterPro" id="IPR001296">
    <property type="entry name" value="Glyco_trans_1"/>
</dbReference>
<evidence type="ECO:0000259" key="7">
    <source>
        <dbReference type="Pfam" id="PF00534"/>
    </source>
</evidence>
<proteinExistence type="inferred from homology"/>
<evidence type="ECO:0000256" key="4">
    <source>
        <dbReference type="ARBA" id="ARBA00022676"/>
    </source>
</evidence>
<comment type="caution">
    <text evidence="9">The sequence shown here is derived from an EMBL/GenBank/DDBJ whole genome shotgun (WGS) entry which is preliminary data.</text>
</comment>
<gene>
    <name evidence="9" type="ORF">TRAPUB_5249</name>
</gene>
<evidence type="ECO:0000259" key="8">
    <source>
        <dbReference type="Pfam" id="PF21269"/>
    </source>
</evidence>
<dbReference type="Pfam" id="PF21269">
    <property type="entry name" value="TreT_GT1"/>
    <property type="match status" value="1"/>
</dbReference>
<keyword evidence="4" id="KW-0328">Glycosyltransferase</keyword>
<dbReference type="OMA" id="NAAAWMY"/>
<dbReference type="Proteomes" id="UP000184267">
    <property type="component" value="Unassembled WGS sequence"/>
</dbReference>
<protein>
    <submittedName>
        <fullName evidence="9">Trehalose phosphorylase</fullName>
    </submittedName>
</protein>
<dbReference type="GO" id="GO:0016757">
    <property type="term" value="F:glycosyltransferase activity"/>
    <property type="evidence" value="ECO:0007669"/>
    <property type="project" value="UniProtKB-KW"/>
</dbReference>
<comment type="subunit">
    <text evidence="2">Homodimer.</text>
</comment>
<dbReference type="Gene3D" id="3.40.50.2000">
    <property type="entry name" value="Glycogen Phosphorylase B"/>
    <property type="match status" value="2"/>
</dbReference>
<dbReference type="STRING" id="154538.A0A1M2V993"/>
<organism evidence="9 10">
    <name type="scientific">Trametes pubescens</name>
    <name type="common">White-rot fungus</name>
    <dbReference type="NCBI Taxonomy" id="154538"/>
    <lineage>
        <taxon>Eukaryota</taxon>
        <taxon>Fungi</taxon>
        <taxon>Dikarya</taxon>
        <taxon>Basidiomycota</taxon>
        <taxon>Agaricomycotina</taxon>
        <taxon>Agaricomycetes</taxon>
        <taxon>Polyporales</taxon>
        <taxon>Polyporaceae</taxon>
        <taxon>Trametes</taxon>
    </lineage>
</organism>
<evidence type="ECO:0000256" key="1">
    <source>
        <dbReference type="ARBA" id="ARBA00009481"/>
    </source>
</evidence>
<dbReference type="InterPro" id="IPR049438">
    <property type="entry name" value="TreT_GT1"/>
</dbReference>
<dbReference type="GO" id="GO:0006006">
    <property type="term" value="P:glucose metabolic process"/>
    <property type="evidence" value="ECO:0007669"/>
    <property type="project" value="UniProtKB-KW"/>
</dbReference>
<dbReference type="PANTHER" id="PTHR47779">
    <property type="entry name" value="SYNTHASE (CCG-9), PUTATIVE (AFU_ORTHOLOGUE AFUA_3G12100)-RELATED"/>
    <property type="match status" value="1"/>
</dbReference>
<keyword evidence="5" id="KW-0808">Transferase</keyword>
<evidence type="ECO:0000256" key="5">
    <source>
        <dbReference type="ARBA" id="ARBA00022679"/>
    </source>
</evidence>
<keyword evidence="3" id="KW-0313">Glucose metabolism</keyword>
<name>A0A1M2V993_TRAPU</name>
<keyword evidence="10" id="KW-1185">Reference proteome</keyword>
<feature type="domain" description="Trehalose synthase N-terminal" evidence="8">
    <location>
        <begin position="284"/>
        <end position="357"/>
    </location>
</feature>
<feature type="domain" description="Glycosyl transferase family 1" evidence="7">
    <location>
        <begin position="414"/>
        <end position="586"/>
    </location>
</feature>
<evidence type="ECO:0000256" key="2">
    <source>
        <dbReference type="ARBA" id="ARBA00011738"/>
    </source>
</evidence>
<dbReference type="OrthoDB" id="937291at2759"/>
<sequence>MWAGIAGTVINNNTALELAISIHDSVYNTDFASSTVPYNPNNPEEQASNVEKHVLELLRKFATEHMCKFLGAGVTVSLLREAPNLCTRLWFDLDIVPIVFNIKPFHTDSVTRPNIKHRISSTTGSYVPSGAETPTVYYDPAQLPAGQANVAATQNKLPIPRTVDEQADSAARKCIMYFGPGNNPRLSIGARNQVTVDAGGKIHLIDDIDEYRKGNSKGTWNSVIKLADELREKKIKIGFFSSTPQGGVADPNLRLSKEAKDNFDAWILKNGLRWTAEGGPLAPGGVDIAFIDDPQMPGLIPLIKRVRPDLPIIYRSHIEIRSDLVHVAGSPQEEVWKYLWNNIQHADLFISHPVNKFVPSDVPPEKLTLLGAATDWLDGLNKPLGDWDLQYYMGEFRQLCVKEKMTELGWPLRDYIVQIARFDPSKGIPNVIDSYARFRKLLAEKEPGTEPPQMLICGHGAVDDPDASIIYDETMQLIHTKYAEYAKDFVVMRCPPSDQLLNALMENSKFALQLSTREGFEVKVSEALHAGKPVIASRTGGIPLQIEHGKSGYLCEPGDNAAVASHMFDLYTDDDLFDTMSEYARTHVSDEVGTVGNAAAWMYLAVMYVSRGVRLQPKGAWLNDLMRTECGEPYAPNEPRLPRAGLNVQG</sequence>
<evidence type="ECO:0000313" key="10">
    <source>
        <dbReference type="Proteomes" id="UP000184267"/>
    </source>
</evidence>
<dbReference type="EMBL" id="MNAD01001560">
    <property type="protein sequence ID" value="OJT04097.1"/>
    <property type="molecule type" value="Genomic_DNA"/>
</dbReference>
<dbReference type="AlphaFoldDB" id="A0A1M2V993"/>
<keyword evidence="6" id="KW-0119">Carbohydrate metabolism</keyword>
<evidence type="ECO:0000256" key="6">
    <source>
        <dbReference type="ARBA" id="ARBA00023277"/>
    </source>
</evidence>